<keyword evidence="3" id="KW-1185">Reference proteome</keyword>
<organism evidence="2 3">
    <name type="scientific">Odynerus spinipes</name>
    <dbReference type="NCBI Taxonomy" id="1348599"/>
    <lineage>
        <taxon>Eukaryota</taxon>
        <taxon>Metazoa</taxon>
        <taxon>Ecdysozoa</taxon>
        <taxon>Arthropoda</taxon>
        <taxon>Hexapoda</taxon>
        <taxon>Insecta</taxon>
        <taxon>Pterygota</taxon>
        <taxon>Neoptera</taxon>
        <taxon>Endopterygota</taxon>
        <taxon>Hymenoptera</taxon>
        <taxon>Apocrita</taxon>
        <taxon>Aculeata</taxon>
        <taxon>Vespoidea</taxon>
        <taxon>Vespidae</taxon>
        <taxon>Eumeninae</taxon>
        <taxon>Odynerus</taxon>
    </lineage>
</organism>
<accession>A0AAD9RRS5</accession>
<dbReference type="EMBL" id="JAIFRP010000026">
    <property type="protein sequence ID" value="KAK2584533.1"/>
    <property type="molecule type" value="Genomic_DNA"/>
</dbReference>
<feature type="region of interest" description="Disordered" evidence="1">
    <location>
        <begin position="1"/>
        <end position="28"/>
    </location>
</feature>
<reference evidence="2" key="2">
    <citation type="journal article" date="2023" name="Commun. Biol.">
        <title>Intrasexual cuticular hydrocarbon dimorphism in a wasp sheds light on hydrocarbon biosynthesis genes in Hymenoptera.</title>
        <authorList>
            <person name="Moris V.C."/>
            <person name="Podsiadlowski L."/>
            <person name="Martin S."/>
            <person name="Oeyen J.P."/>
            <person name="Donath A."/>
            <person name="Petersen M."/>
            <person name="Wilbrandt J."/>
            <person name="Misof B."/>
            <person name="Liedtke D."/>
            <person name="Thamm M."/>
            <person name="Scheiner R."/>
            <person name="Schmitt T."/>
            <person name="Niehuis O."/>
        </authorList>
    </citation>
    <scope>NUCLEOTIDE SEQUENCE</scope>
    <source>
        <strain evidence="2">GBR_01_08_01A</strain>
    </source>
</reference>
<gene>
    <name evidence="2" type="ORF">KPH14_006902</name>
</gene>
<name>A0AAD9RRS5_9HYME</name>
<feature type="compositionally biased region" description="Polar residues" evidence="1">
    <location>
        <begin position="1"/>
        <end position="13"/>
    </location>
</feature>
<dbReference type="Proteomes" id="UP001258017">
    <property type="component" value="Unassembled WGS sequence"/>
</dbReference>
<evidence type="ECO:0000313" key="3">
    <source>
        <dbReference type="Proteomes" id="UP001258017"/>
    </source>
</evidence>
<reference evidence="2" key="1">
    <citation type="submission" date="2021-08" db="EMBL/GenBank/DDBJ databases">
        <authorList>
            <person name="Misof B."/>
            <person name="Oliver O."/>
            <person name="Podsiadlowski L."/>
            <person name="Donath A."/>
            <person name="Peters R."/>
            <person name="Mayer C."/>
            <person name="Rust J."/>
            <person name="Gunkel S."/>
            <person name="Lesny P."/>
            <person name="Martin S."/>
            <person name="Oeyen J.P."/>
            <person name="Petersen M."/>
            <person name="Panagiotis P."/>
            <person name="Wilbrandt J."/>
            <person name="Tanja T."/>
        </authorList>
    </citation>
    <scope>NUCLEOTIDE SEQUENCE</scope>
    <source>
        <strain evidence="2">GBR_01_08_01A</strain>
        <tissue evidence="2">Thorax + abdomen</tissue>
    </source>
</reference>
<dbReference type="AlphaFoldDB" id="A0AAD9RRS5"/>
<sequence>MGNYTSKFLSQDNGQEHGTKVVDSAEQSNFEKACDTVTPLTMRRKLIDPRSITAEIPRTPIEVNNTASKNTNVAISAIPKHLQVKPYLETYFGASLSPLTSNKYCDPRVSDVDQPKTPTLVENLTPCKTPISGLKNNKRVLSSTNLAYYTTLGLDPRSPTVDFDRTPILIPRTTRYQKSISNDNLQENNKTDNCPKFMYCETTSFHTPEILALVDETFEALKSLELNKCDNIESVDKSELCTKDDINCVSIEQSNGDNTSNKKNLPNENTTNAIKIWRDSILLEDLDESESTEYSDQENDEEKYPRLSKEEIEIIFDDDPIKESTPISEKPKTEIDNKNVHDTLENKIKIKTSATVTSGKAFAPYNSNINDTPITKRTPLRNRCNNAQLDAILTKSPQHVLQNKNLSAIIQQENTPPHKRCHAKSKVKGIQWDVNSTVII</sequence>
<evidence type="ECO:0000313" key="2">
    <source>
        <dbReference type="EMBL" id="KAK2584533.1"/>
    </source>
</evidence>
<proteinExistence type="predicted"/>
<comment type="caution">
    <text evidence="2">The sequence shown here is derived from an EMBL/GenBank/DDBJ whole genome shotgun (WGS) entry which is preliminary data.</text>
</comment>
<protein>
    <submittedName>
        <fullName evidence="2">Uncharacterized protein</fullName>
    </submittedName>
</protein>
<evidence type="ECO:0000256" key="1">
    <source>
        <dbReference type="SAM" id="MobiDB-lite"/>
    </source>
</evidence>